<name>A0A8D8FHI6_CULPI</name>
<feature type="region of interest" description="Disordered" evidence="1">
    <location>
        <begin position="18"/>
        <end position="53"/>
    </location>
</feature>
<proteinExistence type="predicted"/>
<evidence type="ECO:0000256" key="1">
    <source>
        <dbReference type="SAM" id="MobiDB-lite"/>
    </source>
</evidence>
<evidence type="ECO:0000313" key="2">
    <source>
        <dbReference type="EMBL" id="CAG6472902.1"/>
    </source>
</evidence>
<dbReference type="EMBL" id="HBUE01071684">
    <property type="protein sequence ID" value="CAG6472902.1"/>
    <property type="molecule type" value="Transcribed_RNA"/>
</dbReference>
<accession>A0A8D8FHI6</accession>
<protein>
    <submittedName>
        <fullName evidence="2">(northern house mosquito) hypothetical protein</fullName>
    </submittedName>
</protein>
<sequence length="137" mass="14998">MVEELLLAEAAPEVPLSTRNRRFRSSRSGGDPIELRAGTPSRSIPAQPGDCTDSMGTGRWFESAFMDAPAAATAAARSSLVMNWMGRVASASDAWVLVPRPMTVATRRHRYAPNSPSTTMPINENESRKYTYPSIIR</sequence>
<dbReference type="AlphaFoldDB" id="A0A8D8FHI6"/>
<reference evidence="2" key="1">
    <citation type="submission" date="2021-05" db="EMBL/GenBank/DDBJ databases">
        <authorList>
            <person name="Alioto T."/>
            <person name="Alioto T."/>
            <person name="Gomez Garrido J."/>
        </authorList>
    </citation>
    <scope>NUCLEOTIDE SEQUENCE</scope>
</reference>
<organism evidence="2">
    <name type="scientific">Culex pipiens</name>
    <name type="common">House mosquito</name>
    <dbReference type="NCBI Taxonomy" id="7175"/>
    <lineage>
        <taxon>Eukaryota</taxon>
        <taxon>Metazoa</taxon>
        <taxon>Ecdysozoa</taxon>
        <taxon>Arthropoda</taxon>
        <taxon>Hexapoda</taxon>
        <taxon>Insecta</taxon>
        <taxon>Pterygota</taxon>
        <taxon>Neoptera</taxon>
        <taxon>Endopterygota</taxon>
        <taxon>Diptera</taxon>
        <taxon>Nematocera</taxon>
        <taxon>Culicoidea</taxon>
        <taxon>Culicidae</taxon>
        <taxon>Culicinae</taxon>
        <taxon>Culicini</taxon>
        <taxon>Culex</taxon>
        <taxon>Culex</taxon>
    </lineage>
</organism>